<dbReference type="PANTHER" id="PTHR46321:SF1">
    <property type="entry name" value="KIF-BINDING PROTEIN"/>
    <property type="match status" value="1"/>
</dbReference>
<dbReference type="eggNOG" id="ENOG502QPZT">
    <property type="taxonomic scope" value="Eukaryota"/>
</dbReference>
<sequence>MVIPKEVLSDFKEVFEKSSQLVEQDSRTDPPTDPYRSHYKARDVLLVLKKQLDDQLISVQAAEEDGSEDELLYKATLAFTCRDLGRIYIYTEEPAEGEKLLNRCLELIEPHKLRPEGIIPYVGAVNELSIVLASRQEYKRAVELLLQADKGYDEFQVSGQTALTMADLYNPPDELEGAKGERELENLYTLCCFYLAQMYGHLGEPEKSAQCCHRTLHRQLQHKSYDAVDFALNTATLSQYYIGQERFREARHHLAAATIIMAEYEEHMLQPELSEQQRSDVVETFKHRYADVARCWAKYGLLLLQTSKERLLRDDEEEAQRLIRAAEQLSLMDEDYRFVDLDLTACESRVSCDYCLTFDDAKLVFHFVNEWLDVAKDYYKAETEATEYAKIIQDYAEAYEHIAFFEELPENQAKMHKRRAKYLEDLLELLDPSHYLKICRECWYVAGTAHAAVLDVRLDSMKHKQTPTPDEIKRVNQSCLKAIKHFENYVKSYLADSSSSSSSSSTGSSSGSGISQQWRPNMDIEELRTMLYAHFHIGRLYYKLISAHPQHQLEQLNQCLVYYKRFSEGCELHKEPAEQLHGEIGVVREMLELLPLKINTVKRRLE</sequence>
<organism evidence="7 8">
    <name type="scientific">Drosophila virilis</name>
    <name type="common">Fruit fly</name>
    <dbReference type="NCBI Taxonomy" id="7244"/>
    <lineage>
        <taxon>Eukaryota</taxon>
        <taxon>Metazoa</taxon>
        <taxon>Ecdysozoa</taxon>
        <taxon>Arthropoda</taxon>
        <taxon>Hexapoda</taxon>
        <taxon>Insecta</taxon>
        <taxon>Pterygota</taxon>
        <taxon>Neoptera</taxon>
        <taxon>Endopterygota</taxon>
        <taxon>Diptera</taxon>
        <taxon>Brachycera</taxon>
        <taxon>Muscomorpha</taxon>
        <taxon>Ephydroidea</taxon>
        <taxon>Drosophilidae</taxon>
        <taxon>Drosophila</taxon>
    </lineage>
</organism>
<dbReference type="SUPFAM" id="SSF48452">
    <property type="entry name" value="TPR-like"/>
    <property type="match status" value="1"/>
</dbReference>
<dbReference type="Pfam" id="PF12309">
    <property type="entry name" value="KBP_C"/>
    <property type="match status" value="1"/>
</dbReference>
<accession>B4MDG5</accession>
<dbReference type="KEGG" id="dvi:6635772"/>
<dbReference type="InParanoid" id="B4MDG5"/>
<dbReference type="OMA" id="ICRECWY"/>
<keyword evidence="5" id="KW-0206">Cytoskeleton</keyword>
<proteinExistence type="inferred from homology"/>
<dbReference type="PhylomeDB" id="B4MDG5"/>
<dbReference type="Gene3D" id="1.25.40.10">
    <property type="entry name" value="Tetratricopeptide repeat domain"/>
    <property type="match status" value="1"/>
</dbReference>
<evidence type="ECO:0000256" key="1">
    <source>
        <dbReference type="ARBA" id="ARBA00004245"/>
    </source>
</evidence>
<dbReference type="STRING" id="7244.B4MDG5"/>
<name>B4MDG5_DROVI</name>
<feature type="compositionally biased region" description="Low complexity" evidence="6">
    <location>
        <begin position="497"/>
        <end position="515"/>
    </location>
</feature>
<comment type="similarity">
    <text evidence="2">Belongs to the KIF-binding protein family.</text>
</comment>
<reference evidence="7 8" key="1">
    <citation type="journal article" date="2007" name="Nature">
        <title>Evolution of genes and genomes on the Drosophila phylogeny.</title>
        <authorList>
            <consortium name="Drosophila 12 Genomes Consortium"/>
            <person name="Clark A.G."/>
            <person name="Eisen M.B."/>
            <person name="Smith D.R."/>
            <person name="Bergman C.M."/>
            <person name="Oliver B."/>
            <person name="Markow T.A."/>
            <person name="Kaufman T.C."/>
            <person name="Kellis M."/>
            <person name="Gelbart W."/>
            <person name="Iyer V.N."/>
            <person name="Pollard D.A."/>
            <person name="Sackton T.B."/>
            <person name="Larracuente A.M."/>
            <person name="Singh N.D."/>
            <person name="Abad J.P."/>
            <person name="Abt D.N."/>
            <person name="Adryan B."/>
            <person name="Aguade M."/>
            <person name="Akashi H."/>
            <person name="Anderson W.W."/>
            <person name="Aquadro C.F."/>
            <person name="Ardell D.H."/>
            <person name="Arguello R."/>
            <person name="Artieri C.G."/>
            <person name="Barbash D.A."/>
            <person name="Barker D."/>
            <person name="Barsanti P."/>
            <person name="Batterham P."/>
            <person name="Batzoglou S."/>
            <person name="Begun D."/>
            <person name="Bhutkar A."/>
            <person name="Blanco E."/>
            <person name="Bosak S.A."/>
            <person name="Bradley R.K."/>
            <person name="Brand A.D."/>
            <person name="Brent M.R."/>
            <person name="Brooks A.N."/>
            <person name="Brown R.H."/>
            <person name="Butlin R.K."/>
            <person name="Caggese C."/>
            <person name="Calvi B.R."/>
            <person name="Bernardo de Carvalho A."/>
            <person name="Caspi A."/>
            <person name="Castrezana S."/>
            <person name="Celniker S.E."/>
            <person name="Chang J.L."/>
            <person name="Chapple C."/>
            <person name="Chatterji S."/>
            <person name="Chinwalla A."/>
            <person name="Civetta A."/>
            <person name="Clifton S.W."/>
            <person name="Comeron J.M."/>
            <person name="Costello J.C."/>
            <person name="Coyne J.A."/>
            <person name="Daub J."/>
            <person name="David R.G."/>
            <person name="Delcher A.L."/>
            <person name="Delehaunty K."/>
            <person name="Do C.B."/>
            <person name="Ebling H."/>
            <person name="Edwards K."/>
            <person name="Eickbush T."/>
            <person name="Evans J.D."/>
            <person name="Filipski A."/>
            <person name="Findeiss S."/>
            <person name="Freyhult E."/>
            <person name="Fulton L."/>
            <person name="Fulton R."/>
            <person name="Garcia A.C."/>
            <person name="Gardiner A."/>
            <person name="Garfield D.A."/>
            <person name="Garvin B.E."/>
            <person name="Gibson G."/>
            <person name="Gilbert D."/>
            <person name="Gnerre S."/>
            <person name="Godfrey J."/>
            <person name="Good R."/>
            <person name="Gotea V."/>
            <person name="Gravely B."/>
            <person name="Greenberg A.J."/>
            <person name="Griffiths-Jones S."/>
            <person name="Gross S."/>
            <person name="Guigo R."/>
            <person name="Gustafson E.A."/>
            <person name="Haerty W."/>
            <person name="Hahn M.W."/>
            <person name="Halligan D.L."/>
            <person name="Halpern A.L."/>
            <person name="Halter G.M."/>
            <person name="Han M.V."/>
            <person name="Heger A."/>
            <person name="Hillier L."/>
            <person name="Hinrichs A.S."/>
            <person name="Holmes I."/>
            <person name="Hoskins R.A."/>
            <person name="Hubisz M.J."/>
            <person name="Hultmark D."/>
            <person name="Huntley M.A."/>
            <person name="Jaffe D.B."/>
            <person name="Jagadeeshan S."/>
            <person name="Jeck W.R."/>
            <person name="Johnson J."/>
            <person name="Jones C.D."/>
            <person name="Jordan W.C."/>
            <person name="Karpen G.H."/>
            <person name="Kataoka E."/>
            <person name="Keightley P.D."/>
            <person name="Kheradpour P."/>
            <person name="Kirkness E.F."/>
            <person name="Koerich L.B."/>
            <person name="Kristiansen K."/>
            <person name="Kudrna D."/>
            <person name="Kulathinal R.J."/>
            <person name="Kumar S."/>
            <person name="Kwok R."/>
            <person name="Lander E."/>
            <person name="Langley C.H."/>
            <person name="Lapoint R."/>
            <person name="Lazzaro B.P."/>
            <person name="Lee S.J."/>
            <person name="Levesque L."/>
            <person name="Li R."/>
            <person name="Lin C.F."/>
            <person name="Lin M.F."/>
            <person name="Lindblad-Toh K."/>
            <person name="Llopart A."/>
            <person name="Long M."/>
            <person name="Low L."/>
            <person name="Lozovsky E."/>
            <person name="Lu J."/>
            <person name="Luo M."/>
            <person name="Machado C.A."/>
            <person name="Makalowski W."/>
            <person name="Marzo M."/>
            <person name="Matsuda M."/>
            <person name="Matzkin L."/>
            <person name="McAllister B."/>
            <person name="McBride C.S."/>
            <person name="McKernan B."/>
            <person name="McKernan K."/>
            <person name="Mendez-Lago M."/>
            <person name="Minx P."/>
            <person name="Mollenhauer M.U."/>
            <person name="Montooth K."/>
            <person name="Mount S.M."/>
            <person name="Mu X."/>
            <person name="Myers E."/>
            <person name="Negre B."/>
            <person name="Newfeld S."/>
            <person name="Nielsen R."/>
            <person name="Noor M.A."/>
            <person name="O'Grady P."/>
            <person name="Pachter L."/>
            <person name="Papaceit M."/>
            <person name="Parisi M.J."/>
            <person name="Parisi M."/>
            <person name="Parts L."/>
            <person name="Pedersen J.S."/>
            <person name="Pesole G."/>
            <person name="Phillippy A.M."/>
            <person name="Ponting C.P."/>
            <person name="Pop M."/>
            <person name="Porcelli D."/>
            <person name="Powell J.R."/>
            <person name="Prohaska S."/>
            <person name="Pruitt K."/>
            <person name="Puig M."/>
            <person name="Quesneville H."/>
            <person name="Ram K.R."/>
            <person name="Rand D."/>
            <person name="Rasmussen M.D."/>
            <person name="Reed L.K."/>
            <person name="Reenan R."/>
            <person name="Reily A."/>
            <person name="Remington K.A."/>
            <person name="Rieger T.T."/>
            <person name="Ritchie M.G."/>
            <person name="Robin C."/>
            <person name="Rogers Y.H."/>
            <person name="Rohde C."/>
            <person name="Rozas J."/>
            <person name="Rubenfield M.J."/>
            <person name="Ruiz A."/>
            <person name="Russo S."/>
            <person name="Salzberg S.L."/>
            <person name="Sanchez-Gracia A."/>
            <person name="Saranga D.J."/>
            <person name="Sato H."/>
            <person name="Schaeffer S.W."/>
            <person name="Schatz M.C."/>
            <person name="Schlenke T."/>
            <person name="Schwartz R."/>
            <person name="Segarra C."/>
            <person name="Singh R.S."/>
            <person name="Sirot L."/>
            <person name="Sirota M."/>
            <person name="Sisneros N.B."/>
            <person name="Smith C.D."/>
            <person name="Smith T.F."/>
            <person name="Spieth J."/>
            <person name="Stage D.E."/>
            <person name="Stark A."/>
            <person name="Stephan W."/>
            <person name="Strausberg R.L."/>
            <person name="Strempel S."/>
            <person name="Sturgill D."/>
            <person name="Sutton G."/>
            <person name="Sutton G.G."/>
            <person name="Tao W."/>
            <person name="Teichmann S."/>
            <person name="Tobari Y.N."/>
            <person name="Tomimura Y."/>
            <person name="Tsolas J.M."/>
            <person name="Valente V.L."/>
            <person name="Venter E."/>
            <person name="Venter J.C."/>
            <person name="Vicario S."/>
            <person name="Vieira F.G."/>
            <person name="Vilella A.J."/>
            <person name="Villasante A."/>
            <person name="Walenz B."/>
            <person name="Wang J."/>
            <person name="Wasserman M."/>
            <person name="Watts T."/>
            <person name="Wilson D."/>
            <person name="Wilson R.K."/>
            <person name="Wing R.A."/>
            <person name="Wolfner M.F."/>
            <person name="Wong A."/>
            <person name="Wong G.K."/>
            <person name="Wu C.I."/>
            <person name="Wu G."/>
            <person name="Yamamoto D."/>
            <person name="Yang H.P."/>
            <person name="Yang S.P."/>
            <person name="Yorke J.A."/>
            <person name="Yoshida K."/>
            <person name="Zdobnov E."/>
            <person name="Zhang P."/>
            <person name="Zhang Y."/>
            <person name="Zimin A.V."/>
            <person name="Baldwin J."/>
            <person name="Abdouelleil A."/>
            <person name="Abdulkadir J."/>
            <person name="Abebe A."/>
            <person name="Abera B."/>
            <person name="Abreu J."/>
            <person name="Acer S.C."/>
            <person name="Aftuck L."/>
            <person name="Alexander A."/>
            <person name="An P."/>
            <person name="Anderson E."/>
            <person name="Anderson S."/>
            <person name="Arachi H."/>
            <person name="Azer M."/>
            <person name="Bachantsang P."/>
            <person name="Barry A."/>
            <person name="Bayul T."/>
            <person name="Berlin A."/>
            <person name="Bessette D."/>
            <person name="Bloom T."/>
            <person name="Blye J."/>
            <person name="Boguslavskiy L."/>
            <person name="Bonnet C."/>
            <person name="Boukhgalter B."/>
            <person name="Bourzgui I."/>
            <person name="Brown A."/>
            <person name="Cahill P."/>
            <person name="Channer S."/>
            <person name="Cheshatsang Y."/>
            <person name="Chuda L."/>
            <person name="Citroen M."/>
            <person name="Collymore A."/>
            <person name="Cooke P."/>
            <person name="Costello M."/>
            <person name="D'Aco K."/>
            <person name="Daza R."/>
            <person name="De Haan G."/>
            <person name="DeGray S."/>
            <person name="DeMaso C."/>
            <person name="Dhargay N."/>
            <person name="Dooley K."/>
            <person name="Dooley E."/>
            <person name="Doricent M."/>
            <person name="Dorje P."/>
            <person name="Dorjee K."/>
            <person name="Dupes A."/>
            <person name="Elong R."/>
            <person name="Falk J."/>
            <person name="Farina A."/>
            <person name="Faro S."/>
            <person name="Ferguson D."/>
            <person name="Fisher S."/>
            <person name="Foley C.D."/>
            <person name="Franke A."/>
            <person name="Friedrich D."/>
            <person name="Gadbois L."/>
            <person name="Gearin G."/>
            <person name="Gearin C.R."/>
            <person name="Giannoukos G."/>
            <person name="Goode T."/>
            <person name="Graham J."/>
            <person name="Grandbois E."/>
            <person name="Grewal S."/>
            <person name="Gyaltsen K."/>
            <person name="Hafez N."/>
            <person name="Hagos B."/>
            <person name="Hall J."/>
            <person name="Henson C."/>
            <person name="Hollinger A."/>
            <person name="Honan T."/>
            <person name="Huard M.D."/>
            <person name="Hughes L."/>
            <person name="Hurhula B."/>
            <person name="Husby M.E."/>
            <person name="Kamat A."/>
            <person name="Kanga B."/>
            <person name="Kashin S."/>
            <person name="Khazanovich D."/>
            <person name="Kisner P."/>
            <person name="Lance K."/>
            <person name="Lara M."/>
            <person name="Lee W."/>
            <person name="Lennon N."/>
            <person name="Letendre F."/>
            <person name="LeVine R."/>
            <person name="Lipovsky A."/>
            <person name="Liu X."/>
            <person name="Liu J."/>
            <person name="Liu S."/>
            <person name="Lokyitsang T."/>
            <person name="Lokyitsang Y."/>
            <person name="Lubonja R."/>
            <person name="Lui A."/>
            <person name="MacDonald P."/>
            <person name="Magnisalis V."/>
            <person name="Maru K."/>
            <person name="Matthews C."/>
            <person name="McCusker W."/>
            <person name="McDonough S."/>
            <person name="Mehta T."/>
            <person name="Meldrim J."/>
            <person name="Meneus L."/>
            <person name="Mihai O."/>
            <person name="Mihalev A."/>
            <person name="Mihova T."/>
            <person name="Mittelman R."/>
            <person name="Mlenga V."/>
            <person name="Montmayeur A."/>
            <person name="Mulrain L."/>
            <person name="Navidi A."/>
            <person name="Naylor J."/>
            <person name="Negash T."/>
            <person name="Nguyen T."/>
            <person name="Nguyen N."/>
            <person name="Nicol R."/>
            <person name="Norbu C."/>
            <person name="Norbu N."/>
            <person name="Novod N."/>
            <person name="O'Neill B."/>
            <person name="Osman S."/>
            <person name="Markiewicz E."/>
            <person name="Oyono O.L."/>
            <person name="Patti C."/>
            <person name="Phunkhang P."/>
            <person name="Pierre F."/>
            <person name="Priest M."/>
            <person name="Raghuraman S."/>
            <person name="Rege F."/>
            <person name="Reyes R."/>
            <person name="Rise C."/>
            <person name="Rogov P."/>
            <person name="Ross K."/>
            <person name="Ryan E."/>
            <person name="Settipalli S."/>
            <person name="Shea T."/>
            <person name="Sherpa N."/>
            <person name="Shi L."/>
            <person name="Shih D."/>
            <person name="Sparrow T."/>
            <person name="Spaulding J."/>
            <person name="Stalker J."/>
            <person name="Stange-Thomann N."/>
            <person name="Stavropoulos S."/>
            <person name="Stone C."/>
            <person name="Strader C."/>
            <person name="Tesfaye S."/>
            <person name="Thomson T."/>
            <person name="Thoulutsang Y."/>
            <person name="Thoulutsang D."/>
            <person name="Topham K."/>
            <person name="Topping I."/>
            <person name="Tsamla T."/>
            <person name="Vassiliev H."/>
            <person name="Vo A."/>
            <person name="Wangchuk T."/>
            <person name="Wangdi T."/>
            <person name="Weiand M."/>
            <person name="Wilkinson J."/>
            <person name="Wilson A."/>
            <person name="Yadav S."/>
            <person name="Young G."/>
            <person name="Yu Q."/>
            <person name="Zembek L."/>
            <person name="Zhong D."/>
            <person name="Zimmer A."/>
            <person name="Zwirko Z."/>
            <person name="Jaffe D.B."/>
            <person name="Alvarez P."/>
            <person name="Brockman W."/>
            <person name="Butler J."/>
            <person name="Chin C."/>
            <person name="Gnerre S."/>
            <person name="Grabherr M."/>
            <person name="Kleber M."/>
            <person name="Mauceli E."/>
            <person name="MacCallum I."/>
        </authorList>
    </citation>
    <scope>NUCLEOTIDE SEQUENCE [LARGE SCALE GENOMIC DNA]</scope>
    <source>
        <strain evidence="8">Tucson 15010-1051.87</strain>
    </source>
</reference>
<dbReference type="Proteomes" id="UP000008792">
    <property type="component" value="Unassembled WGS sequence"/>
</dbReference>
<evidence type="ECO:0000313" key="8">
    <source>
        <dbReference type="Proteomes" id="UP000008792"/>
    </source>
</evidence>
<keyword evidence="4" id="KW-0963">Cytoplasm</keyword>
<comment type="subcellular location">
    <subcellularLocation>
        <location evidence="1">Cytoplasm</location>
        <location evidence="1">Cytoskeleton</location>
    </subcellularLocation>
</comment>
<evidence type="ECO:0000313" key="7">
    <source>
        <dbReference type="EMBL" id="EDW71226.1"/>
    </source>
</evidence>
<dbReference type="GO" id="GO:1990535">
    <property type="term" value="P:neuron projection maintenance"/>
    <property type="evidence" value="ECO:0007669"/>
    <property type="project" value="TreeGrafter"/>
</dbReference>
<feature type="region of interest" description="Disordered" evidence="6">
    <location>
        <begin position="496"/>
        <end position="517"/>
    </location>
</feature>
<dbReference type="FunCoup" id="B4MDG5">
    <property type="interactions" value="1921"/>
</dbReference>
<evidence type="ECO:0000256" key="3">
    <source>
        <dbReference type="ARBA" id="ARBA00016840"/>
    </source>
</evidence>
<dbReference type="GO" id="GO:0005856">
    <property type="term" value="C:cytoskeleton"/>
    <property type="evidence" value="ECO:0007669"/>
    <property type="project" value="UniProtKB-SubCell"/>
</dbReference>
<dbReference type="OrthoDB" id="409897at2759"/>
<dbReference type="HOGENOM" id="CLU_019859_1_0_1"/>
<dbReference type="GO" id="GO:0021952">
    <property type="term" value="P:central nervous system projection neuron axonogenesis"/>
    <property type="evidence" value="ECO:0007669"/>
    <property type="project" value="TreeGrafter"/>
</dbReference>
<gene>
    <name evidence="7" type="primary">Dvir\GJ16246</name>
    <name evidence="7" type="ORF">Dvir_GJ16246</name>
</gene>
<evidence type="ECO:0000256" key="2">
    <source>
        <dbReference type="ARBA" id="ARBA00010305"/>
    </source>
</evidence>
<dbReference type="InterPro" id="IPR022083">
    <property type="entry name" value="KBP"/>
</dbReference>
<dbReference type="InterPro" id="IPR011990">
    <property type="entry name" value="TPR-like_helical_dom_sf"/>
</dbReference>
<evidence type="ECO:0000256" key="6">
    <source>
        <dbReference type="SAM" id="MobiDB-lite"/>
    </source>
</evidence>
<evidence type="ECO:0000256" key="5">
    <source>
        <dbReference type="ARBA" id="ARBA00023212"/>
    </source>
</evidence>
<dbReference type="PANTHER" id="PTHR46321">
    <property type="entry name" value="KIF1-BINDING PROTEIN"/>
    <property type="match status" value="1"/>
</dbReference>
<dbReference type="GO" id="GO:0000226">
    <property type="term" value="P:microtubule cytoskeleton organization"/>
    <property type="evidence" value="ECO:0007669"/>
    <property type="project" value="TreeGrafter"/>
</dbReference>
<evidence type="ECO:0000256" key="4">
    <source>
        <dbReference type="ARBA" id="ARBA00022490"/>
    </source>
</evidence>
<dbReference type="EMBL" id="CH940661">
    <property type="protein sequence ID" value="EDW71226.1"/>
    <property type="molecule type" value="Genomic_DNA"/>
</dbReference>
<protein>
    <recommendedName>
        <fullName evidence="3">KIF-binding protein</fullName>
    </recommendedName>
</protein>
<keyword evidence="8" id="KW-1185">Reference proteome</keyword>
<dbReference type="SMR" id="B4MDG5"/>
<dbReference type="AlphaFoldDB" id="B4MDG5"/>